<accession>A0A9N7VHP5</accession>
<dbReference type="AlphaFoldDB" id="A0A9N7VHP5"/>
<sequence length="120" mass="12591">LHPGNFEAQGHVSSLMVCCGCLGSRFCLYHASKPSGLPTVKSGESIMVEVRLVPPAPPPMKSAELNFSSRLFVTGPFSLLGFGDVFVPASEIPGLNCHYASADHQASPTDLPVTCSTSLS</sequence>
<dbReference type="Proteomes" id="UP001153269">
    <property type="component" value="Unassembled WGS sequence"/>
</dbReference>
<organism evidence="1 2">
    <name type="scientific">Pleuronectes platessa</name>
    <name type="common">European plaice</name>
    <dbReference type="NCBI Taxonomy" id="8262"/>
    <lineage>
        <taxon>Eukaryota</taxon>
        <taxon>Metazoa</taxon>
        <taxon>Chordata</taxon>
        <taxon>Craniata</taxon>
        <taxon>Vertebrata</taxon>
        <taxon>Euteleostomi</taxon>
        <taxon>Actinopterygii</taxon>
        <taxon>Neopterygii</taxon>
        <taxon>Teleostei</taxon>
        <taxon>Neoteleostei</taxon>
        <taxon>Acanthomorphata</taxon>
        <taxon>Carangaria</taxon>
        <taxon>Pleuronectiformes</taxon>
        <taxon>Pleuronectoidei</taxon>
        <taxon>Pleuronectidae</taxon>
        <taxon>Pleuronectes</taxon>
    </lineage>
</organism>
<gene>
    <name evidence="1" type="ORF">PLEPLA_LOCUS38836</name>
</gene>
<reference evidence="1" key="1">
    <citation type="submission" date="2020-03" db="EMBL/GenBank/DDBJ databases">
        <authorList>
            <person name="Weist P."/>
        </authorList>
    </citation>
    <scope>NUCLEOTIDE SEQUENCE</scope>
</reference>
<dbReference type="EMBL" id="CADEAL010004078">
    <property type="protein sequence ID" value="CAB1451143.1"/>
    <property type="molecule type" value="Genomic_DNA"/>
</dbReference>
<name>A0A9N7VHP5_PLEPL</name>
<feature type="non-terminal residue" evidence="1">
    <location>
        <position position="120"/>
    </location>
</feature>
<evidence type="ECO:0000313" key="1">
    <source>
        <dbReference type="EMBL" id="CAB1451143.1"/>
    </source>
</evidence>
<keyword evidence="2" id="KW-1185">Reference proteome</keyword>
<evidence type="ECO:0000313" key="2">
    <source>
        <dbReference type="Proteomes" id="UP001153269"/>
    </source>
</evidence>
<proteinExistence type="predicted"/>
<comment type="caution">
    <text evidence="1">The sequence shown here is derived from an EMBL/GenBank/DDBJ whole genome shotgun (WGS) entry which is preliminary data.</text>
</comment>
<protein>
    <submittedName>
        <fullName evidence="1">Uncharacterized protein</fullName>
    </submittedName>
</protein>